<dbReference type="Gene3D" id="1.50.10.10">
    <property type="match status" value="1"/>
</dbReference>
<evidence type="ECO:0000313" key="6">
    <source>
        <dbReference type="Proteomes" id="UP001596328"/>
    </source>
</evidence>
<dbReference type="InterPro" id="IPR011613">
    <property type="entry name" value="GH15-like"/>
</dbReference>
<dbReference type="InterPro" id="IPR012341">
    <property type="entry name" value="6hp_glycosidase-like_sf"/>
</dbReference>
<gene>
    <name evidence="5" type="ORF">ACFQE1_09170</name>
</gene>
<dbReference type="SUPFAM" id="SSF48208">
    <property type="entry name" value="Six-hairpin glycosidases"/>
    <property type="match status" value="1"/>
</dbReference>
<dbReference type="Proteomes" id="UP001596328">
    <property type="component" value="Unassembled WGS sequence"/>
</dbReference>
<evidence type="ECO:0000256" key="2">
    <source>
        <dbReference type="SAM" id="MobiDB-lite"/>
    </source>
</evidence>
<feature type="region of interest" description="Disordered" evidence="2">
    <location>
        <begin position="609"/>
        <end position="631"/>
    </location>
</feature>
<feature type="domain" description="GH15-like" evidence="3">
    <location>
        <begin position="233"/>
        <end position="595"/>
    </location>
</feature>
<feature type="domain" description="Trehalase-like N-terminal" evidence="4">
    <location>
        <begin position="5"/>
        <end position="207"/>
    </location>
</feature>
<evidence type="ECO:0000259" key="3">
    <source>
        <dbReference type="Pfam" id="PF00723"/>
    </source>
</evidence>
<keyword evidence="6" id="KW-1185">Reference proteome</keyword>
<dbReference type="GO" id="GO:0004553">
    <property type="term" value="F:hydrolase activity, hydrolyzing O-glycosyl compounds"/>
    <property type="evidence" value="ECO:0007669"/>
    <property type="project" value="UniProtKB-ARBA"/>
</dbReference>
<comment type="similarity">
    <text evidence="1">Belongs to the glycosyl hydrolase 15 family.</text>
</comment>
<dbReference type="InterPro" id="IPR045582">
    <property type="entry name" value="Trehalase-like_N"/>
</dbReference>
<proteinExistence type="inferred from homology"/>
<accession>A0ABD5RZD7</accession>
<name>A0ABD5RZD7_9EURY</name>
<protein>
    <submittedName>
        <fullName evidence="5">Glycoside hydrolase family 15 protein</fullName>
    </submittedName>
</protein>
<comment type="caution">
    <text evidence="5">The sequence shown here is derived from an EMBL/GenBank/DDBJ whole genome shotgun (WGS) entry which is preliminary data.</text>
</comment>
<dbReference type="PANTHER" id="PTHR31616">
    <property type="entry name" value="TREHALASE"/>
    <property type="match status" value="1"/>
</dbReference>
<dbReference type="Pfam" id="PF00723">
    <property type="entry name" value="Glyco_hydro_15"/>
    <property type="match status" value="1"/>
</dbReference>
<dbReference type="InterPro" id="IPR008928">
    <property type="entry name" value="6-hairpin_glycosidase_sf"/>
</dbReference>
<dbReference type="EMBL" id="JBHSWU010000208">
    <property type="protein sequence ID" value="MFC6724541.1"/>
    <property type="molecule type" value="Genomic_DNA"/>
</dbReference>
<keyword evidence="5" id="KW-0378">Hydrolase</keyword>
<dbReference type="PANTHER" id="PTHR31616:SF0">
    <property type="entry name" value="GLUCAN 1,4-ALPHA-GLUCOSIDASE"/>
    <property type="match status" value="1"/>
</dbReference>
<evidence type="ECO:0000259" key="4">
    <source>
        <dbReference type="Pfam" id="PF19291"/>
    </source>
</evidence>
<sequence length="631" mass="69799">MSDYKPIGEYGIIGNLETVALVGDDGSIDWGCLPTLASRSVFARVLDPDGGHFSIEPAASYESEQTYLEETAVLQTTFETASGTLTVTDFMPFVGEDDPTNPEVQGIYRRVACTEGTVEVDVSFAPRFDYGRADSRVEVTDKGAISSGDGTRLFFVSPADLDVDDAGDATDEDPTATGTVELDADETRWFVLQYGMEVPTDDERCEELLERTADYWQNWTHQCDGDCGLEGYAHDLVVRAGIVLKLLTFRDTGAIAAAPTASLPEVVGGVRNWDYRYSWIRDGAFTTRALVNLGHEREAYEYVEDFLEISKEQDPENIQPVYSLDHQADLEEDELDHFEGYRGSSPVRIGNEASGQTQLDVYGELVLSVYHLAQSRGELDDDDWDAVKGIVEHVCEAWDRKDAGIWELRDDQRHFVHSKVMCWVALDRALTIADEHEFDAPVDEWESTRAEIEEATVEEGYDEERGSFTQSFRNDQLDATVLMVPMSGMLPFDDERVQSTIDTVWDELGRGDGLLCRYEEDPLPGEEGAFVLCSYWLASCLALSGRTDEAWDVFEAANGHANPLGLLSEEVDPETGDLLGNFPQGFSHLGVVNTALYLKGVEEEGNEVADPLGVNSLGDRDDAGRGSISKS</sequence>
<evidence type="ECO:0000256" key="1">
    <source>
        <dbReference type="ARBA" id="ARBA00006188"/>
    </source>
</evidence>
<evidence type="ECO:0000313" key="5">
    <source>
        <dbReference type="EMBL" id="MFC6724541.1"/>
    </source>
</evidence>
<dbReference type="AlphaFoldDB" id="A0ABD5RZD7"/>
<reference evidence="5 6" key="1">
    <citation type="journal article" date="2019" name="Int. J. Syst. Evol. Microbiol.">
        <title>The Global Catalogue of Microorganisms (GCM) 10K type strain sequencing project: providing services to taxonomists for standard genome sequencing and annotation.</title>
        <authorList>
            <consortium name="The Broad Institute Genomics Platform"/>
            <consortium name="The Broad Institute Genome Sequencing Center for Infectious Disease"/>
            <person name="Wu L."/>
            <person name="Ma J."/>
        </authorList>
    </citation>
    <scope>NUCLEOTIDE SEQUENCE [LARGE SCALE GENOMIC DNA]</scope>
    <source>
        <strain evidence="5 6">NBRC 111368</strain>
    </source>
</reference>
<dbReference type="Pfam" id="PF19291">
    <property type="entry name" value="TREH_N"/>
    <property type="match status" value="1"/>
</dbReference>
<organism evidence="5 6">
    <name type="scientific">Halobium palmae</name>
    <dbReference type="NCBI Taxonomy" id="1776492"/>
    <lineage>
        <taxon>Archaea</taxon>
        <taxon>Methanobacteriati</taxon>
        <taxon>Methanobacteriota</taxon>
        <taxon>Stenosarchaea group</taxon>
        <taxon>Halobacteria</taxon>
        <taxon>Halobacteriales</taxon>
        <taxon>Haloferacaceae</taxon>
        <taxon>Halobium</taxon>
    </lineage>
</organism>